<gene>
    <name evidence="4" type="ORF">QR680_007276</name>
</gene>
<reference evidence="4" key="1">
    <citation type="submission" date="2023-06" db="EMBL/GenBank/DDBJ databases">
        <title>Genomic analysis of the entomopathogenic nematode Steinernema hermaphroditum.</title>
        <authorList>
            <person name="Schwarz E.M."/>
            <person name="Heppert J.K."/>
            <person name="Baniya A."/>
            <person name="Schwartz H.T."/>
            <person name="Tan C.-H."/>
            <person name="Antoshechkin I."/>
            <person name="Sternberg P.W."/>
            <person name="Goodrich-Blair H."/>
            <person name="Dillman A.R."/>
        </authorList>
    </citation>
    <scope>NUCLEOTIDE SEQUENCE</scope>
    <source>
        <strain evidence="4">PS9179</strain>
        <tissue evidence="4">Whole animal</tissue>
    </source>
</reference>
<comment type="caution">
    <text evidence="4">The sequence shown here is derived from an EMBL/GenBank/DDBJ whole genome shotgun (WGS) entry which is preliminary data.</text>
</comment>
<sequence length="86" mass="9521">MKTLLVLLPFLFTVSLASTHCYGTQTECSGGCCPFAFAVCCPNGRACCPFGNICDEVQKVCRPKMNMKKFHTWIKPVPVVSKDLMQ</sequence>
<keyword evidence="1" id="KW-1015">Disulfide bond</keyword>
<accession>A0AA39I0J4</accession>
<organism evidence="4 5">
    <name type="scientific">Steinernema hermaphroditum</name>
    <dbReference type="NCBI Taxonomy" id="289476"/>
    <lineage>
        <taxon>Eukaryota</taxon>
        <taxon>Metazoa</taxon>
        <taxon>Ecdysozoa</taxon>
        <taxon>Nematoda</taxon>
        <taxon>Chromadorea</taxon>
        <taxon>Rhabditida</taxon>
        <taxon>Tylenchina</taxon>
        <taxon>Panagrolaimomorpha</taxon>
        <taxon>Strongyloidoidea</taxon>
        <taxon>Steinernematidae</taxon>
        <taxon>Steinernema</taxon>
    </lineage>
</organism>
<evidence type="ECO:0000313" key="4">
    <source>
        <dbReference type="EMBL" id="KAK0414343.1"/>
    </source>
</evidence>
<evidence type="ECO:0000256" key="2">
    <source>
        <dbReference type="SAM" id="SignalP"/>
    </source>
</evidence>
<protein>
    <recommendedName>
        <fullName evidence="3">Granulins domain-containing protein</fullName>
    </recommendedName>
</protein>
<proteinExistence type="predicted"/>
<dbReference type="EMBL" id="JAUCMV010000003">
    <property type="protein sequence ID" value="KAK0414343.1"/>
    <property type="molecule type" value="Genomic_DNA"/>
</dbReference>
<feature type="chain" id="PRO_5041204273" description="Granulins domain-containing protein" evidence="2">
    <location>
        <begin position="18"/>
        <end position="86"/>
    </location>
</feature>
<evidence type="ECO:0000313" key="5">
    <source>
        <dbReference type="Proteomes" id="UP001175271"/>
    </source>
</evidence>
<keyword evidence="5" id="KW-1185">Reference proteome</keyword>
<dbReference type="InterPro" id="IPR000118">
    <property type="entry name" value="Granulin"/>
</dbReference>
<feature type="domain" description="Granulins" evidence="3">
    <location>
        <begin position="28"/>
        <end position="61"/>
    </location>
</feature>
<dbReference type="Proteomes" id="UP001175271">
    <property type="component" value="Unassembled WGS sequence"/>
</dbReference>
<name>A0AA39I0J4_9BILA</name>
<dbReference type="Pfam" id="PF00396">
    <property type="entry name" value="Granulin"/>
    <property type="match status" value="1"/>
</dbReference>
<evidence type="ECO:0000256" key="1">
    <source>
        <dbReference type="ARBA" id="ARBA00023157"/>
    </source>
</evidence>
<dbReference type="InterPro" id="IPR037277">
    <property type="entry name" value="Granulin_sf"/>
</dbReference>
<feature type="signal peptide" evidence="2">
    <location>
        <begin position="1"/>
        <end position="17"/>
    </location>
</feature>
<dbReference type="Gene3D" id="2.10.25.160">
    <property type="entry name" value="Granulin"/>
    <property type="match status" value="1"/>
</dbReference>
<dbReference type="AlphaFoldDB" id="A0AA39I0J4"/>
<evidence type="ECO:0000259" key="3">
    <source>
        <dbReference type="Pfam" id="PF00396"/>
    </source>
</evidence>
<keyword evidence="2" id="KW-0732">Signal</keyword>